<dbReference type="Proteomes" id="UP000265618">
    <property type="component" value="Unassembled WGS sequence"/>
</dbReference>
<gene>
    <name evidence="2" type="ORF">KIPB_006294</name>
</gene>
<proteinExistence type="predicted"/>
<evidence type="ECO:0000313" key="2">
    <source>
        <dbReference type="EMBL" id="GIQ84743.1"/>
    </source>
</evidence>
<feature type="region of interest" description="Disordered" evidence="1">
    <location>
        <begin position="277"/>
        <end position="327"/>
    </location>
</feature>
<comment type="caution">
    <text evidence="2">The sequence shown here is derived from an EMBL/GenBank/DDBJ whole genome shotgun (WGS) entry which is preliminary data.</text>
</comment>
<name>A0A9K3CYS4_9EUKA</name>
<protein>
    <submittedName>
        <fullName evidence="2">Uncharacterized protein</fullName>
    </submittedName>
</protein>
<evidence type="ECO:0000256" key="1">
    <source>
        <dbReference type="SAM" id="MobiDB-lite"/>
    </source>
</evidence>
<feature type="region of interest" description="Disordered" evidence="1">
    <location>
        <begin position="148"/>
        <end position="195"/>
    </location>
</feature>
<sequence>AIKLLMQCSNDKIRLALREARSEPNARPNMAQVSVRVAQAKNAVQADLARVVPVSVGRSGIISSSPAVPPKYPSGVVVNPSRGIRTMKKMLNEGDFTACPIPASKTDTLGNSQTVGSVGSVVASRSLGARPPAPPASAVAHAAATAATAAEKEAERQRERERERAVGAGAEVKAESVPVEREGEREREAEAQGEGPMTVAYSSVTVVHQVPVSLALPVDAPNPLTPSMGSPAGTPSGSVPTSVVASAATSAVASVAGTPTAAGDRPPQWVIDLAKEKRQGEGEREGETVKTEAEAEAVVVSGEREREREADTEAETQTPGAVTPAQA</sequence>
<feature type="compositionally biased region" description="Basic and acidic residues" evidence="1">
    <location>
        <begin position="277"/>
        <end position="293"/>
    </location>
</feature>
<keyword evidence="3" id="KW-1185">Reference proteome</keyword>
<evidence type="ECO:0000313" key="3">
    <source>
        <dbReference type="Proteomes" id="UP000265618"/>
    </source>
</evidence>
<dbReference type="EMBL" id="BDIP01001603">
    <property type="protein sequence ID" value="GIQ84743.1"/>
    <property type="molecule type" value="Genomic_DNA"/>
</dbReference>
<feature type="compositionally biased region" description="Basic and acidic residues" evidence="1">
    <location>
        <begin position="172"/>
        <end position="190"/>
    </location>
</feature>
<feature type="compositionally biased region" description="Polar residues" evidence="1">
    <location>
        <begin position="317"/>
        <end position="327"/>
    </location>
</feature>
<dbReference type="AlphaFoldDB" id="A0A9K3CYS4"/>
<organism evidence="2 3">
    <name type="scientific">Kipferlia bialata</name>
    <dbReference type="NCBI Taxonomy" id="797122"/>
    <lineage>
        <taxon>Eukaryota</taxon>
        <taxon>Metamonada</taxon>
        <taxon>Carpediemonas-like organisms</taxon>
        <taxon>Kipferlia</taxon>
    </lineage>
</organism>
<reference evidence="2 3" key="1">
    <citation type="journal article" date="2018" name="PLoS ONE">
        <title>The draft genome of Kipferlia bialata reveals reductive genome evolution in fornicate parasites.</title>
        <authorList>
            <person name="Tanifuji G."/>
            <person name="Takabayashi S."/>
            <person name="Kume K."/>
            <person name="Takagi M."/>
            <person name="Nakayama T."/>
            <person name="Kamikawa R."/>
            <person name="Inagaki Y."/>
            <person name="Hashimoto T."/>
        </authorList>
    </citation>
    <scope>NUCLEOTIDE SEQUENCE [LARGE SCALE GENOMIC DNA]</scope>
    <source>
        <strain evidence="2">NY0173</strain>
    </source>
</reference>
<feature type="non-terminal residue" evidence="2">
    <location>
        <position position="1"/>
    </location>
</feature>
<accession>A0A9K3CYS4</accession>
<feature type="compositionally biased region" description="Basic and acidic residues" evidence="1">
    <location>
        <begin position="150"/>
        <end position="165"/>
    </location>
</feature>
<feature type="compositionally biased region" description="Basic and acidic residues" evidence="1">
    <location>
        <begin position="302"/>
        <end position="311"/>
    </location>
</feature>